<protein>
    <submittedName>
        <fullName evidence="7">Iron-siderophore ABC transporter substrate-binding protein</fullName>
    </submittedName>
</protein>
<evidence type="ECO:0000256" key="3">
    <source>
        <dbReference type="ARBA" id="ARBA00022448"/>
    </source>
</evidence>
<evidence type="ECO:0000256" key="4">
    <source>
        <dbReference type="ARBA" id="ARBA00022729"/>
    </source>
</evidence>
<keyword evidence="4" id="KW-0732">Signal</keyword>
<dbReference type="InterPro" id="IPR002491">
    <property type="entry name" value="ABC_transptr_periplasmic_BD"/>
</dbReference>
<evidence type="ECO:0000259" key="6">
    <source>
        <dbReference type="PROSITE" id="PS50983"/>
    </source>
</evidence>
<dbReference type="PROSITE" id="PS50983">
    <property type="entry name" value="FE_B12_PBP"/>
    <property type="match status" value="1"/>
</dbReference>
<gene>
    <name evidence="7" type="ORF">IDM40_18005</name>
</gene>
<accession>A0ABR9P9R4</accession>
<evidence type="ECO:0000313" key="8">
    <source>
        <dbReference type="Proteomes" id="UP000806528"/>
    </source>
</evidence>
<evidence type="ECO:0000256" key="1">
    <source>
        <dbReference type="ARBA" id="ARBA00004196"/>
    </source>
</evidence>
<sequence>MVTPTATLAPVPALRPTAAAHMTRRGFGFAGAAVLALTACGPGADSPDEQEGGRTVEDATGEVEVPEQAERVVALDSLVIDTCVALGAPLVGAAEAGSVDTLPVYLGEDVEGVETVGNIAEPNLEAIGALEPDLILGTKLRHEDLHEQFSAMAATFFVAEPAIGWQDNVLAIGRALGREDRAEEALGSLLAEAVDAGQEVGAEGTTVHVLRRVDNGVRLHGPDTFSGSVLREMGFSVPDMDWDDNDMAELSFENLDRVDADVVFVTDDTDLDDELLSGVPAVADGNAYGVDDRTWISGIGVVGAGHIISDVRGFLA</sequence>
<feature type="domain" description="Fe/B12 periplasmic-binding" evidence="6">
    <location>
        <begin position="71"/>
        <end position="316"/>
    </location>
</feature>
<keyword evidence="3" id="KW-0813">Transport</keyword>
<comment type="subcellular location">
    <subcellularLocation>
        <location evidence="1">Cell envelope</location>
    </subcellularLocation>
</comment>
<dbReference type="RefSeq" id="WP_193123188.1">
    <property type="nucleotide sequence ID" value="NZ_JADBGI010000016.1"/>
</dbReference>
<dbReference type="Proteomes" id="UP000806528">
    <property type="component" value="Unassembled WGS sequence"/>
</dbReference>
<dbReference type="SUPFAM" id="SSF53807">
    <property type="entry name" value="Helical backbone' metal receptor"/>
    <property type="match status" value="1"/>
</dbReference>
<evidence type="ECO:0000256" key="5">
    <source>
        <dbReference type="SAM" id="MobiDB-lite"/>
    </source>
</evidence>
<evidence type="ECO:0000313" key="7">
    <source>
        <dbReference type="EMBL" id="MBE3000578.1"/>
    </source>
</evidence>
<dbReference type="InterPro" id="IPR051313">
    <property type="entry name" value="Bact_iron-sidero_bind"/>
</dbReference>
<proteinExistence type="inferred from homology"/>
<name>A0ABR9P9R4_9ACTN</name>
<dbReference type="PANTHER" id="PTHR30532:SF25">
    <property type="entry name" value="IRON(III) DICITRATE-BINDING PERIPLASMIC PROTEIN"/>
    <property type="match status" value="1"/>
</dbReference>
<evidence type="ECO:0000256" key="2">
    <source>
        <dbReference type="ARBA" id="ARBA00008814"/>
    </source>
</evidence>
<dbReference type="Gene3D" id="3.40.50.1980">
    <property type="entry name" value="Nitrogenase molybdenum iron protein domain"/>
    <property type="match status" value="2"/>
</dbReference>
<keyword evidence="8" id="KW-1185">Reference proteome</keyword>
<dbReference type="EMBL" id="JADBGI010000016">
    <property type="protein sequence ID" value="MBE3000578.1"/>
    <property type="molecule type" value="Genomic_DNA"/>
</dbReference>
<reference evidence="7 8" key="1">
    <citation type="submission" date="2020-09" db="EMBL/GenBank/DDBJ databases">
        <title>Diversity and distribution of actinomycetes associated with coral in the coast of Hainan.</title>
        <authorList>
            <person name="Li F."/>
        </authorList>
    </citation>
    <scope>NUCLEOTIDE SEQUENCE [LARGE SCALE GENOMIC DNA]</scope>
    <source>
        <strain evidence="7 8">HNM0947</strain>
    </source>
</reference>
<comment type="similarity">
    <text evidence="2">Belongs to the bacterial solute-binding protein 8 family.</text>
</comment>
<dbReference type="Pfam" id="PF01497">
    <property type="entry name" value="Peripla_BP_2"/>
    <property type="match status" value="1"/>
</dbReference>
<feature type="region of interest" description="Disordered" evidence="5">
    <location>
        <begin position="42"/>
        <end position="64"/>
    </location>
</feature>
<dbReference type="CDD" id="cd01146">
    <property type="entry name" value="FhuD"/>
    <property type="match status" value="1"/>
</dbReference>
<dbReference type="PANTHER" id="PTHR30532">
    <property type="entry name" value="IRON III DICITRATE-BINDING PERIPLASMIC PROTEIN"/>
    <property type="match status" value="1"/>
</dbReference>
<comment type="caution">
    <text evidence="7">The sequence shown here is derived from an EMBL/GenBank/DDBJ whole genome shotgun (WGS) entry which is preliminary data.</text>
</comment>
<organism evidence="7 8">
    <name type="scientific">Nocardiopsis coralli</name>
    <dbReference type="NCBI Taxonomy" id="2772213"/>
    <lineage>
        <taxon>Bacteria</taxon>
        <taxon>Bacillati</taxon>
        <taxon>Actinomycetota</taxon>
        <taxon>Actinomycetes</taxon>
        <taxon>Streptosporangiales</taxon>
        <taxon>Nocardiopsidaceae</taxon>
        <taxon>Nocardiopsis</taxon>
    </lineage>
</organism>